<sequence length="179" mass="20119">MGLFQFGGNQEDIAEEGMSDSDLLANLSDVLEDLRRENAAKSCVVAEKDKKIETLMGLIEEQKVEIEKFSKNEDLWEAERGKNENMIEDLRKAIAMHMDTVNELKNANEDLTKRLKDMESQQSNEIFAKLLADRNRLEVECHHQMTTISNLKAAVENIKKETKSVSSPAASSGSSSLWG</sequence>
<dbReference type="InterPro" id="IPR057439">
    <property type="entry name" value="ANG-1/2/4"/>
</dbReference>
<feature type="region of interest" description="Disordered" evidence="2">
    <location>
        <begin position="159"/>
        <end position="179"/>
    </location>
</feature>
<accession>A0A1B0CVS8</accession>
<proteinExistence type="predicted"/>
<dbReference type="Pfam" id="PF25443">
    <property type="entry name" value="ANG-1"/>
    <property type="match status" value="1"/>
</dbReference>
<keyword evidence="5" id="KW-1185">Reference proteome</keyword>
<dbReference type="Proteomes" id="UP000092461">
    <property type="component" value="Unassembled WGS sequence"/>
</dbReference>
<reference evidence="4" key="1">
    <citation type="submission" date="2020-05" db="UniProtKB">
        <authorList>
            <consortium name="EnsemblMetazoa"/>
        </authorList>
    </citation>
    <scope>IDENTIFICATION</scope>
    <source>
        <strain evidence="4">Jacobina</strain>
    </source>
</reference>
<keyword evidence="1" id="KW-0175">Coiled coil</keyword>
<feature type="compositionally biased region" description="Low complexity" evidence="2">
    <location>
        <begin position="164"/>
        <end position="179"/>
    </location>
</feature>
<dbReference type="AlphaFoldDB" id="A0A1B0CVS8"/>
<evidence type="ECO:0000313" key="5">
    <source>
        <dbReference type="Proteomes" id="UP000092461"/>
    </source>
</evidence>
<evidence type="ECO:0000313" key="4">
    <source>
        <dbReference type="EnsemblMetazoa" id="LLOJ009113-PA"/>
    </source>
</evidence>
<dbReference type="VEuPathDB" id="VectorBase:LLOJ009113"/>
<evidence type="ECO:0000256" key="2">
    <source>
        <dbReference type="SAM" id="MobiDB-lite"/>
    </source>
</evidence>
<evidence type="ECO:0000256" key="1">
    <source>
        <dbReference type="SAM" id="Coils"/>
    </source>
</evidence>
<evidence type="ECO:0000259" key="3">
    <source>
        <dbReference type="Pfam" id="PF25443"/>
    </source>
</evidence>
<dbReference type="VEuPathDB" id="VectorBase:LLONM1_007583"/>
<feature type="coiled-coil region" evidence="1">
    <location>
        <begin position="52"/>
        <end position="121"/>
    </location>
</feature>
<dbReference type="EnsemblMetazoa" id="LLOJ009113-RA">
    <property type="protein sequence ID" value="LLOJ009113-PA"/>
    <property type="gene ID" value="LLOJ009113"/>
</dbReference>
<protein>
    <recommendedName>
        <fullName evidence="3">Angiopoietin-1/2/4 domain-containing protein</fullName>
    </recommendedName>
</protein>
<name>A0A1B0CVS8_LUTLO</name>
<feature type="domain" description="Angiopoietin-1/2/4" evidence="3">
    <location>
        <begin position="87"/>
        <end position="162"/>
    </location>
</feature>
<dbReference type="EMBL" id="AJWK01031151">
    <property type="status" value="NOT_ANNOTATED_CDS"/>
    <property type="molecule type" value="Genomic_DNA"/>
</dbReference>
<organism evidence="4 5">
    <name type="scientific">Lutzomyia longipalpis</name>
    <name type="common">Sand fly</name>
    <dbReference type="NCBI Taxonomy" id="7200"/>
    <lineage>
        <taxon>Eukaryota</taxon>
        <taxon>Metazoa</taxon>
        <taxon>Ecdysozoa</taxon>
        <taxon>Arthropoda</taxon>
        <taxon>Hexapoda</taxon>
        <taxon>Insecta</taxon>
        <taxon>Pterygota</taxon>
        <taxon>Neoptera</taxon>
        <taxon>Endopterygota</taxon>
        <taxon>Diptera</taxon>
        <taxon>Nematocera</taxon>
        <taxon>Psychodoidea</taxon>
        <taxon>Psychodidae</taxon>
        <taxon>Lutzomyia</taxon>
        <taxon>Lutzomyia</taxon>
    </lineage>
</organism>